<dbReference type="EMBL" id="JAJFAZ020000006">
    <property type="protein sequence ID" value="KAI5325860.1"/>
    <property type="molecule type" value="Genomic_DNA"/>
</dbReference>
<proteinExistence type="predicted"/>
<name>A0AAD4VIR3_PRUDU</name>
<protein>
    <submittedName>
        <fullName evidence="1">Uncharacterized protein</fullName>
    </submittedName>
</protein>
<reference evidence="1 2" key="1">
    <citation type="journal article" date="2022" name="G3 (Bethesda)">
        <title>Whole-genome sequence and methylome profiling of the almond [Prunus dulcis (Mill.) D.A. Webb] cultivar 'Nonpareil'.</title>
        <authorList>
            <person name="D'Amico-Willman K.M."/>
            <person name="Ouma W.Z."/>
            <person name="Meulia T."/>
            <person name="Sideli G.M."/>
            <person name="Gradziel T.M."/>
            <person name="Fresnedo-Ramirez J."/>
        </authorList>
    </citation>
    <scope>NUCLEOTIDE SEQUENCE [LARGE SCALE GENOMIC DNA]</scope>
    <source>
        <strain evidence="1">Clone GOH B32 T37-40</strain>
    </source>
</reference>
<keyword evidence="2" id="KW-1185">Reference proteome</keyword>
<dbReference type="Proteomes" id="UP001054821">
    <property type="component" value="Chromosome 6"/>
</dbReference>
<evidence type="ECO:0000313" key="2">
    <source>
        <dbReference type="Proteomes" id="UP001054821"/>
    </source>
</evidence>
<evidence type="ECO:0000313" key="1">
    <source>
        <dbReference type="EMBL" id="KAI5325860.1"/>
    </source>
</evidence>
<sequence>MLHIDDKLRGVPHNRLKGFKNWFDGNAMVDLGFYGPKFIWTLTKGSLKESIVLFVIYSGEDCLLRSTSSSYLEPSLIITQLRFACNPTSLHLQLTDL</sequence>
<comment type="caution">
    <text evidence="1">The sequence shown here is derived from an EMBL/GenBank/DDBJ whole genome shotgun (WGS) entry which is preliminary data.</text>
</comment>
<dbReference type="AlphaFoldDB" id="A0AAD4VIR3"/>
<accession>A0AAD4VIR3</accession>
<organism evidence="1 2">
    <name type="scientific">Prunus dulcis</name>
    <name type="common">Almond</name>
    <name type="synonym">Amygdalus dulcis</name>
    <dbReference type="NCBI Taxonomy" id="3755"/>
    <lineage>
        <taxon>Eukaryota</taxon>
        <taxon>Viridiplantae</taxon>
        <taxon>Streptophyta</taxon>
        <taxon>Embryophyta</taxon>
        <taxon>Tracheophyta</taxon>
        <taxon>Spermatophyta</taxon>
        <taxon>Magnoliopsida</taxon>
        <taxon>eudicotyledons</taxon>
        <taxon>Gunneridae</taxon>
        <taxon>Pentapetalae</taxon>
        <taxon>rosids</taxon>
        <taxon>fabids</taxon>
        <taxon>Rosales</taxon>
        <taxon>Rosaceae</taxon>
        <taxon>Amygdaloideae</taxon>
        <taxon>Amygdaleae</taxon>
        <taxon>Prunus</taxon>
    </lineage>
</organism>
<gene>
    <name evidence="1" type="ORF">L3X38_034934</name>
</gene>